<accession>A0A9P3H9B2</accession>
<proteinExistence type="predicted"/>
<keyword evidence="2" id="KW-0946">Virion</keyword>
<dbReference type="EMBL" id="BQFW01000007">
    <property type="protein sequence ID" value="GJJ72569.1"/>
    <property type="molecule type" value="Genomic_DNA"/>
</dbReference>
<dbReference type="Pfam" id="PF08757">
    <property type="entry name" value="CotH"/>
    <property type="match status" value="1"/>
</dbReference>
<reference evidence="2" key="2">
    <citation type="journal article" date="2022" name="Microbiol. Resour. Announc.">
        <title>Whole-Genome Sequence of Entomortierella parvispora E1425, a Mucoromycotan Fungus Associated with Burkholderiaceae-Related Endosymbiotic Bacteria.</title>
        <authorList>
            <person name="Herlambang A."/>
            <person name="Guo Y."/>
            <person name="Takashima Y."/>
            <person name="Narisawa K."/>
            <person name="Ohta H."/>
            <person name="Nishizawa T."/>
        </authorList>
    </citation>
    <scope>NUCLEOTIDE SEQUENCE</scope>
    <source>
        <strain evidence="2">E1425</strain>
    </source>
</reference>
<dbReference type="PANTHER" id="PTHR40050:SF1">
    <property type="entry name" value="INNER SPORE COAT PROTEIN H"/>
    <property type="match status" value="1"/>
</dbReference>
<organism evidence="2 3">
    <name type="scientific">Entomortierella parvispora</name>
    <dbReference type="NCBI Taxonomy" id="205924"/>
    <lineage>
        <taxon>Eukaryota</taxon>
        <taxon>Fungi</taxon>
        <taxon>Fungi incertae sedis</taxon>
        <taxon>Mucoromycota</taxon>
        <taxon>Mortierellomycotina</taxon>
        <taxon>Mortierellomycetes</taxon>
        <taxon>Mortierellales</taxon>
        <taxon>Mortierellaceae</taxon>
        <taxon>Entomortierella</taxon>
    </lineage>
</organism>
<keyword evidence="1" id="KW-0732">Signal</keyword>
<keyword evidence="3" id="KW-1185">Reference proteome</keyword>
<name>A0A9P3H9B2_9FUNG</name>
<comment type="caution">
    <text evidence="2">The sequence shown here is derived from an EMBL/GenBank/DDBJ whole genome shotgun (WGS) entry which is preliminary data.</text>
</comment>
<reference evidence="2" key="1">
    <citation type="submission" date="2021-11" db="EMBL/GenBank/DDBJ databases">
        <authorList>
            <person name="Herlambang A."/>
            <person name="Guo Y."/>
            <person name="Takashima Y."/>
            <person name="Nishizawa T."/>
        </authorList>
    </citation>
    <scope>NUCLEOTIDE SEQUENCE</scope>
    <source>
        <strain evidence="2">E1425</strain>
    </source>
</reference>
<gene>
    <name evidence="2" type="ORF">EMPS_04927</name>
</gene>
<protein>
    <submittedName>
        <fullName evidence="2">Spore coat protein H</fullName>
    </submittedName>
</protein>
<sequence>MLWHYFPGILAIASIALADVTFNVVGFPDSEGEKFGVMIDNKITELSSSAATFPLWSGKVAGTSSSAYQYVQLSASGAVLKKEPFVRSLKHQKGGKTLNEFFAREVLVTSLPKIPQIYPNVEPRASKAFDDRQIGTIHLKANPAEFSDMLKHPQALDWPPVKASFRFINSDTVYSSDAVTVKVSGHGSRSYQKLSLRVKFDGAKPGGKNTFFDRPIIKLRSETADPTLIREKLYFDALNSVGSPTAEGSYVRVYVNNKPYGFFLMVEDIDAPFLRSTMQRGSHTKAVGSLYKMGSHVTGKEATLQYEGPSTSNYDPGVYENKILGANSAAEPMAQLIQFFKDLQEFDPSKPGAIRFWKARFDLDNFLRYMAMEYLGGNWDAYWWKGNNYFMYYNPVRSIWQFIPTDFDSTFNDGSRPDVVTDYKHFAASRLKRPGKDHPLITKLILKNKDINALFEEILSSIVKGVFKPEVLNPRIDAYVSMIRDEVKWDLSISRTSNQGKRGFTLEDFNNGIKQSVQTINYGIKPWIESRASSFPKQISKK</sequence>
<dbReference type="InterPro" id="IPR014867">
    <property type="entry name" value="Spore_coat_CotH_CotH2/3/7"/>
</dbReference>
<evidence type="ECO:0000313" key="3">
    <source>
        <dbReference type="Proteomes" id="UP000827284"/>
    </source>
</evidence>
<dbReference type="AlphaFoldDB" id="A0A9P3H9B2"/>
<evidence type="ECO:0000256" key="1">
    <source>
        <dbReference type="SAM" id="SignalP"/>
    </source>
</evidence>
<evidence type="ECO:0000313" key="2">
    <source>
        <dbReference type="EMBL" id="GJJ72569.1"/>
    </source>
</evidence>
<keyword evidence="2" id="KW-0167">Capsid protein</keyword>
<dbReference type="OrthoDB" id="10267127at2759"/>
<feature type="chain" id="PRO_5040378550" evidence="1">
    <location>
        <begin position="19"/>
        <end position="542"/>
    </location>
</feature>
<dbReference type="PANTHER" id="PTHR40050">
    <property type="entry name" value="INNER SPORE COAT PROTEIN H"/>
    <property type="match status" value="1"/>
</dbReference>
<feature type="signal peptide" evidence="1">
    <location>
        <begin position="1"/>
        <end position="18"/>
    </location>
</feature>
<dbReference type="Proteomes" id="UP000827284">
    <property type="component" value="Unassembled WGS sequence"/>
</dbReference>